<dbReference type="RefSeq" id="WP_122389790.1">
    <property type="nucleotide sequence ID" value="NZ_RBRD01000098.1"/>
</dbReference>
<dbReference type="SMART" id="SM00530">
    <property type="entry name" value="HTH_XRE"/>
    <property type="match status" value="1"/>
</dbReference>
<evidence type="ECO:0000313" key="3">
    <source>
        <dbReference type="Proteomes" id="UP000279553"/>
    </source>
</evidence>
<dbReference type="GO" id="GO:0003677">
    <property type="term" value="F:DNA binding"/>
    <property type="evidence" value="ECO:0007669"/>
    <property type="project" value="UniProtKB-KW"/>
</dbReference>
<comment type="caution">
    <text evidence="2">The sequence shown here is derived from an EMBL/GenBank/DDBJ whole genome shotgun (WGS) entry which is preliminary data.</text>
</comment>
<dbReference type="Proteomes" id="UP000279553">
    <property type="component" value="Unassembled WGS sequence"/>
</dbReference>
<dbReference type="InterPro" id="IPR001387">
    <property type="entry name" value="Cro/C1-type_HTH"/>
</dbReference>
<dbReference type="Pfam" id="PF13560">
    <property type="entry name" value="HTH_31"/>
    <property type="match status" value="1"/>
</dbReference>
<name>A0A3M4V552_PSEA0</name>
<reference evidence="2 3" key="1">
    <citation type="submission" date="2018-08" db="EMBL/GenBank/DDBJ databases">
        <title>Recombination of ecologically and evolutionarily significant loci maintains genetic cohesion in the Pseudomonas syringae species complex.</title>
        <authorList>
            <person name="Dillon M."/>
            <person name="Thakur S."/>
            <person name="Almeida R.N.D."/>
            <person name="Weir B.S."/>
            <person name="Guttman D.S."/>
        </authorList>
    </citation>
    <scope>NUCLEOTIDE SEQUENCE [LARGE SCALE GENOMIC DNA]</scope>
    <source>
        <strain evidence="2 3">ICMP 535</strain>
    </source>
</reference>
<dbReference type="InterPro" id="IPR010982">
    <property type="entry name" value="Lambda_DNA-bd_dom_sf"/>
</dbReference>
<gene>
    <name evidence="2" type="ORF">ALQ05_04105</name>
</gene>
<evidence type="ECO:0000259" key="1">
    <source>
        <dbReference type="PROSITE" id="PS50943"/>
    </source>
</evidence>
<keyword evidence="2" id="KW-0238">DNA-binding</keyword>
<proteinExistence type="predicted"/>
<dbReference type="CDD" id="cd00093">
    <property type="entry name" value="HTH_XRE"/>
    <property type="match status" value="1"/>
</dbReference>
<accession>A0A3M4V552</accession>
<dbReference type="SUPFAM" id="SSF47413">
    <property type="entry name" value="lambda repressor-like DNA-binding domains"/>
    <property type="match status" value="1"/>
</dbReference>
<dbReference type="EMBL" id="RBRD01000098">
    <property type="protein sequence ID" value="RMQ39019.1"/>
    <property type="molecule type" value="Genomic_DNA"/>
</dbReference>
<dbReference type="Gene3D" id="1.10.260.40">
    <property type="entry name" value="lambda repressor-like DNA-binding domains"/>
    <property type="match status" value="1"/>
</dbReference>
<dbReference type="PROSITE" id="PS50943">
    <property type="entry name" value="HTH_CROC1"/>
    <property type="match status" value="1"/>
</dbReference>
<dbReference type="AlphaFoldDB" id="A0A3M4V552"/>
<sequence length="116" mass="13059">MHSSEEIGSRLREERMRCGLTQEQAAKAAGVVKRTQANYEAGSSDAPAMYLSIVARELSFDVMYILNGVRTTLSSGELSEVEDQMIQQYRAIPEHDQHAIRRFLKAMADDAKTHTR</sequence>
<organism evidence="2 3">
    <name type="scientific">Pseudomonas amygdali pv. mori</name>
    <dbReference type="NCBI Taxonomy" id="34065"/>
    <lineage>
        <taxon>Bacteria</taxon>
        <taxon>Pseudomonadati</taxon>
        <taxon>Pseudomonadota</taxon>
        <taxon>Gammaproteobacteria</taxon>
        <taxon>Pseudomonadales</taxon>
        <taxon>Pseudomonadaceae</taxon>
        <taxon>Pseudomonas</taxon>
        <taxon>Pseudomonas amygdali</taxon>
    </lineage>
</organism>
<protein>
    <submittedName>
        <fullName evidence="2">Putative DNA-binding protein</fullName>
    </submittedName>
</protein>
<feature type="domain" description="HTH cro/C1-type" evidence="1">
    <location>
        <begin position="11"/>
        <end position="65"/>
    </location>
</feature>
<evidence type="ECO:0000313" key="2">
    <source>
        <dbReference type="EMBL" id="RMQ39019.1"/>
    </source>
</evidence>